<dbReference type="STRING" id="634500.EbC_33630"/>
<proteinExistence type="predicted"/>
<evidence type="ECO:0000313" key="1">
    <source>
        <dbReference type="EMBL" id="CAX60894.1"/>
    </source>
</evidence>
<dbReference type="HOGENOM" id="CLU_3199598_0_0_6"/>
<organism evidence="2">
    <name type="scientific">Erwinia billingiae (strain Eb661)</name>
    <dbReference type="NCBI Taxonomy" id="634500"/>
    <lineage>
        <taxon>Bacteria</taxon>
        <taxon>Pseudomonadati</taxon>
        <taxon>Pseudomonadota</taxon>
        <taxon>Gammaproteobacteria</taxon>
        <taxon>Enterobacterales</taxon>
        <taxon>Erwiniaceae</taxon>
        <taxon>Erwinia</taxon>
    </lineage>
</organism>
<keyword evidence="2" id="KW-1185">Reference proteome</keyword>
<gene>
    <name evidence="1" type="ordered locus">EbC_33630</name>
</gene>
<name>D8MVN7_ERWBE</name>
<dbReference type="EMBL" id="FP236843">
    <property type="protein sequence ID" value="CAX60894.1"/>
    <property type="molecule type" value="Genomic_DNA"/>
</dbReference>
<dbReference type="KEGG" id="ebi:EbC_33630"/>
<dbReference type="Proteomes" id="UP000008793">
    <property type="component" value="Chromosome"/>
</dbReference>
<sequence length="45" mass="5193">MRLRAGQQIAPNQILTRLNDHLLKRVGINDSKSARFDLNQFLLNC</sequence>
<protein>
    <submittedName>
        <fullName evidence="1">Uncharacterized protein</fullName>
    </submittedName>
</protein>
<dbReference type="AlphaFoldDB" id="D8MVN7"/>
<accession>D8MVN7</accession>
<evidence type="ECO:0000313" key="2">
    <source>
        <dbReference type="Proteomes" id="UP000008793"/>
    </source>
</evidence>
<reference evidence="1 2" key="1">
    <citation type="journal article" date="2010" name="BMC Genomics">
        <title>Genome comparison of the epiphytic bacteria Erwinia billingiae and E. tasmaniensis with the pear pathogen E. pyrifoliae.</title>
        <authorList>
            <person name="Kube M."/>
            <person name="Migdoll A.M."/>
            <person name="Gehring I."/>
            <person name="Heitmann K."/>
            <person name="Mayer Y."/>
            <person name="Kuhl H."/>
            <person name="Knaust F."/>
            <person name="Geider K."/>
            <person name="Reinhardt R."/>
        </authorList>
    </citation>
    <scope>NUCLEOTIDE SEQUENCE [LARGE SCALE GENOMIC DNA]</scope>
    <source>
        <strain evidence="1 2">Eb661</strain>
    </source>
</reference>